<dbReference type="InterPro" id="IPR036400">
    <property type="entry name" value="Cyt_B5-like_heme/steroid_sf"/>
</dbReference>
<evidence type="ECO:0000256" key="7">
    <source>
        <dbReference type="ARBA" id="ARBA00022848"/>
    </source>
</evidence>
<dbReference type="Gene3D" id="3.10.120.10">
    <property type="entry name" value="Cytochrome b5-like heme/steroid binding domain"/>
    <property type="match status" value="1"/>
</dbReference>
<dbReference type="GO" id="GO:0046872">
    <property type="term" value="F:metal ion binding"/>
    <property type="evidence" value="ECO:0007669"/>
    <property type="project" value="UniProtKB-UniRule"/>
</dbReference>
<name>A0A7E5WLC3_TRINI</name>
<keyword evidence="6" id="KW-0256">Endoplasmic reticulum</keyword>
<dbReference type="InterPro" id="IPR018506">
    <property type="entry name" value="Cyt_B5_heme-BS"/>
</dbReference>
<feature type="domain" description="Cytochrome b5 heme-binding" evidence="15">
    <location>
        <begin position="3"/>
        <end position="79"/>
    </location>
</feature>
<dbReference type="PANTHER" id="PTHR19359:SF150">
    <property type="entry name" value="CYTOCHROME B5"/>
    <property type="match status" value="1"/>
</dbReference>
<sequence>MTTHYITASEVKKHNTRRSVWLVIRNEVYDVTAFLNEHPGGEDPLLDAAGLDATIAFDDVGHSEDAVTMLKKYKIGTLAPGETCSKMKPKIWKSRSIYHRDCTECDASSCPSAQIAEIIDEKPWRTFDGSPSRPRGYPCSDPSSRLKWALLALAGAIVIGLAYKKYAAGLAS</sequence>
<evidence type="ECO:0000256" key="9">
    <source>
        <dbReference type="ARBA" id="ARBA00023004"/>
    </source>
</evidence>
<keyword evidence="5 14" id="KW-0479">Metal-binding</keyword>
<evidence type="ECO:0000256" key="13">
    <source>
        <dbReference type="ARBA" id="ARBA00039806"/>
    </source>
</evidence>
<dbReference type="GO" id="GO:0020037">
    <property type="term" value="F:heme binding"/>
    <property type="evidence" value="ECO:0007669"/>
    <property type="project" value="UniProtKB-UniRule"/>
</dbReference>
<dbReference type="FunFam" id="3.10.120.10:FF:000002">
    <property type="entry name" value="Cytochrome b5 type B"/>
    <property type="match status" value="1"/>
</dbReference>
<keyword evidence="9 14" id="KW-0408">Iron</keyword>
<keyword evidence="10" id="KW-0472">Membrane</keyword>
<dbReference type="RefSeq" id="XP_026741484.1">
    <property type="nucleotide sequence ID" value="XM_026885683.1"/>
</dbReference>
<keyword evidence="7" id="KW-0492">Microsome</keyword>
<dbReference type="SUPFAM" id="SSF55856">
    <property type="entry name" value="Cytochrome b5-like heme/steroid binding domain"/>
    <property type="match status" value="1"/>
</dbReference>
<dbReference type="PROSITE" id="PS00191">
    <property type="entry name" value="CYTOCHROME_B5_1"/>
    <property type="match status" value="1"/>
</dbReference>
<dbReference type="AlphaFoldDB" id="A0A7E5WLC3"/>
<dbReference type="InterPro" id="IPR001199">
    <property type="entry name" value="Cyt_B5-like_heme/steroid-bd"/>
</dbReference>
<evidence type="ECO:0000256" key="4">
    <source>
        <dbReference type="ARBA" id="ARBA00022692"/>
    </source>
</evidence>
<proteinExistence type="inferred from homology"/>
<dbReference type="PROSITE" id="PS50255">
    <property type="entry name" value="CYTOCHROME_B5_2"/>
    <property type="match status" value="1"/>
</dbReference>
<dbReference type="GeneID" id="113503652"/>
<dbReference type="InterPro" id="IPR050668">
    <property type="entry name" value="Cytochrome_b5"/>
</dbReference>
<dbReference type="Proteomes" id="UP000322000">
    <property type="component" value="Chromosome 20"/>
</dbReference>
<keyword evidence="16" id="KW-1185">Reference proteome</keyword>
<evidence type="ECO:0000256" key="5">
    <source>
        <dbReference type="ARBA" id="ARBA00022723"/>
    </source>
</evidence>
<evidence type="ECO:0000256" key="6">
    <source>
        <dbReference type="ARBA" id="ARBA00022824"/>
    </source>
</evidence>
<evidence type="ECO:0000256" key="8">
    <source>
        <dbReference type="ARBA" id="ARBA00022982"/>
    </source>
</evidence>
<dbReference type="Pfam" id="PF00173">
    <property type="entry name" value="Cyt-b5"/>
    <property type="match status" value="1"/>
</dbReference>
<evidence type="ECO:0000256" key="12">
    <source>
        <dbReference type="ARBA" id="ARBA00038168"/>
    </source>
</evidence>
<evidence type="ECO:0000256" key="3">
    <source>
        <dbReference type="ARBA" id="ARBA00022617"/>
    </source>
</evidence>
<evidence type="ECO:0000256" key="2">
    <source>
        <dbReference type="ARBA" id="ARBA00022448"/>
    </source>
</evidence>
<dbReference type="SMART" id="SM01117">
    <property type="entry name" value="Cyt-b5"/>
    <property type="match status" value="1"/>
</dbReference>
<accession>A0A7E5WLC3</accession>
<evidence type="ECO:0000256" key="14">
    <source>
        <dbReference type="RuleBase" id="RU362121"/>
    </source>
</evidence>
<evidence type="ECO:0000256" key="1">
    <source>
        <dbReference type="ARBA" id="ARBA00004131"/>
    </source>
</evidence>
<keyword evidence="8" id="KW-0249">Electron transport</keyword>
<dbReference type="GO" id="GO:0005789">
    <property type="term" value="C:endoplasmic reticulum membrane"/>
    <property type="evidence" value="ECO:0007669"/>
    <property type="project" value="UniProtKB-SubCell"/>
</dbReference>
<evidence type="ECO:0000259" key="15">
    <source>
        <dbReference type="PROSITE" id="PS50255"/>
    </source>
</evidence>
<comment type="subcellular location">
    <subcellularLocation>
        <location evidence="1">Endoplasmic reticulum membrane</location>
        <topology evidence="1">Single-pass membrane protein</topology>
        <orientation evidence="1">Cytoplasmic side</orientation>
    </subcellularLocation>
    <subcellularLocation>
        <location evidence="11">Microsome membrane</location>
        <topology evidence="11">Single-pass membrane protein</topology>
        <orientation evidence="11">Cytoplasmic side</orientation>
    </subcellularLocation>
</comment>
<organism evidence="16 17">
    <name type="scientific">Trichoplusia ni</name>
    <name type="common">Cabbage looper</name>
    <dbReference type="NCBI Taxonomy" id="7111"/>
    <lineage>
        <taxon>Eukaryota</taxon>
        <taxon>Metazoa</taxon>
        <taxon>Ecdysozoa</taxon>
        <taxon>Arthropoda</taxon>
        <taxon>Hexapoda</taxon>
        <taxon>Insecta</taxon>
        <taxon>Pterygota</taxon>
        <taxon>Neoptera</taxon>
        <taxon>Endopterygota</taxon>
        <taxon>Lepidoptera</taxon>
        <taxon>Glossata</taxon>
        <taxon>Ditrysia</taxon>
        <taxon>Noctuoidea</taxon>
        <taxon>Noctuidae</taxon>
        <taxon>Plusiinae</taxon>
        <taxon>Trichoplusia</taxon>
    </lineage>
</organism>
<evidence type="ECO:0000256" key="10">
    <source>
        <dbReference type="ARBA" id="ARBA00023136"/>
    </source>
</evidence>
<comment type="similarity">
    <text evidence="12 14">Belongs to the cytochrome b5 family.</text>
</comment>
<protein>
    <recommendedName>
        <fullName evidence="13">Cytochrome b5</fullName>
    </recommendedName>
</protein>
<gene>
    <name evidence="17" type="primary">LOC113503652</name>
</gene>
<keyword evidence="4" id="KW-0812">Transmembrane</keyword>
<evidence type="ECO:0000313" key="17">
    <source>
        <dbReference type="RefSeq" id="XP_026741484.1"/>
    </source>
</evidence>
<evidence type="ECO:0000313" key="16">
    <source>
        <dbReference type="Proteomes" id="UP000322000"/>
    </source>
</evidence>
<dbReference type="PANTHER" id="PTHR19359">
    <property type="entry name" value="CYTOCHROME B5"/>
    <property type="match status" value="1"/>
</dbReference>
<keyword evidence="3 14" id="KW-0349">Heme</keyword>
<reference evidence="17" key="1">
    <citation type="submission" date="2025-08" db="UniProtKB">
        <authorList>
            <consortium name="RefSeq"/>
        </authorList>
    </citation>
    <scope>IDENTIFICATION</scope>
</reference>
<keyword evidence="2" id="KW-0813">Transport</keyword>
<evidence type="ECO:0000256" key="11">
    <source>
        <dbReference type="ARBA" id="ARBA00037877"/>
    </source>
</evidence>
<dbReference type="PRINTS" id="PR00363">
    <property type="entry name" value="CYTOCHROMEB5"/>
</dbReference>